<dbReference type="NCBIfam" id="TIGR00512">
    <property type="entry name" value="salvage_mtnA"/>
    <property type="match status" value="1"/>
</dbReference>
<dbReference type="GO" id="GO:0046523">
    <property type="term" value="F:S-methyl-5-thioribose-1-phosphate isomerase activity"/>
    <property type="evidence" value="ECO:0007669"/>
    <property type="project" value="UniProtKB-UniRule"/>
</dbReference>
<keyword evidence="7" id="KW-1185">Reference proteome</keyword>
<evidence type="ECO:0000256" key="3">
    <source>
        <dbReference type="ARBA" id="ARBA00022605"/>
    </source>
</evidence>
<dbReference type="FunFam" id="3.40.50.10470:FF:000003">
    <property type="entry name" value="Methylthioribose-1-phosphate isomerase"/>
    <property type="match status" value="1"/>
</dbReference>
<feature type="site" description="Transition state stabilizer" evidence="5">
    <location>
        <position position="168"/>
    </location>
</feature>
<feature type="binding site" evidence="5">
    <location>
        <position position="92"/>
    </location>
    <ligand>
        <name>substrate</name>
    </ligand>
</feature>
<dbReference type="InterPro" id="IPR005251">
    <property type="entry name" value="IF-M1Pi"/>
</dbReference>
<gene>
    <name evidence="5 6" type="primary">mtnA</name>
    <name evidence="6" type="ORF">DCC88_11665</name>
</gene>
<dbReference type="InterPro" id="IPR011559">
    <property type="entry name" value="Initiation_fac_2B_a/b/d"/>
</dbReference>
<feature type="binding site" evidence="5">
    <location>
        <position position="207"/>
    </location>
    <ligand>
        <name>substrate</name>
    </ligand>
</feature>
<dbReference type="Gene3D" id="3.40.50.10470">
    <property type="entry name" value="Translation initiation factor eif-2b, domain 2"/>
    <property type="match status" value="1"/>
</dbReference>
<evidence type="ECO:0000256" key="1">
    <source>
        <dbReference type="ARBA" id="ARBA00004496"/>
    </source>
</evidence>
<keyword evidence="4 5" id="KW-0413">Isomerase</keyword>
<feature type="binding site" evidence="5">
    <location>
        <begin position="48"/>
        <end position="50"/>
    </location>
    <ligand>
        <name>substrate</name>
    </ligand>
</feature>
<comment type="subcellular location">
    <subcellularLocation>
        <location evidence="1">Cytoplasm</location>
    </subcellularLocation>
</comment>
<dbReference type="InterPro" id="IPR027363">
    <property type="entry name" value="M1Pi_N"/>
</dbReference>
<evidence type="ECO:0000313" key="6">
    <source>
        <dbReference type="EMBL" id="RDB35143.1"/>
    </source>
</evidence>
<evidence type="ECO:0000313" key="7">
    <source>
        <dbReference type="Proteomes" id="UP000253934"/>
    </source>
</evidence>
<dbReference type="InterPro" id="IPR000649">
    <property type="entry name" value="IF-2B-related"/>
</dbReference>
<dbReference type="AlphaFoldDB" id="A0A369KTR2"/>
<sequence>MLHNLEAIRFKNNKLELLNQLLLPDSFVYEECFDSRDGWQAIHSMKVRGAPAIAITAALSLASELHHLEHQFTVDELKEYIFAKLDYLCTSRPTAVNLFKMAHSMKHIIEVELKANQTYFQNPQILKEFFIKKAEDMLANDIADNKAIGKFGVECFGHNKNLKILTHCNTGSLATAGFGTALGVIRSLHQAGKLEHAFATETRPYNQGARLTAFELVYEKIPATLITDSMAAFLMQEKKIDGVVVGADRVVANGDTANKIGTLQLAIVAAHYNVPFYVAAPSSSIDCTKQTGKEIHIEERPAQELTHIQGIPIAAKDIQVWNPSFDITPNALITGIIT</sequence>
<dbReference type="GO" id="GO:0019509">
    <property type="term" value="P:L-methionine salvage from methylthioadenosine"/>
    <property type="evidence" value="ECO:0007669"/>
    <property type="project" value="UniProtKB-UniRule"/>
</dbReference>
<evidence type="ECO:0000256" key="4">
    <source>
        <dbReference type="ARBA" id="ARBA00023235"/>
    </source>
</evidence>
<reference evidence="6" key="1">
    <citation type="submission" date="2018-04" db="EMBL/GenBank/DDBJ databases">
        <title>Draft genome sequence of the Candidatus Spirobacillus cienkowskii, a pathogen of freshwater Daphnia species, reconstructed from hemolymph metagenomic reads.</title>
        <authorList>
            <person name="Bresciani L."/>
            <person name="Lemos L.N."/>
            <person name="Wale N."/>
            <person name="Lin J.Y."/>
            <person name="Fernandes G.R."/>
            <person name="Duffy M.A."/>
            <person name="Rodrigues J.M."/>
        </authorList>
    </citation>
    <scope>NUCLEOTIDE SEQUENCE [LARGE SCALE GENOMIC DNA]</scope>
    <source>
        <strain evidence="6">Binning01</strain>
    </source>
</reference>
<dbReference type="EMBL" id="QOVW01000101">
    <property type="protein sequence ID" value="RDB35143.1"/>
    <property type="molecule type" value="Genomic_DNA"/>
</dbReference>
<dbReference type="HAMAP" id="MF_01678">
    <property type="entry name" value="Salvage_MtnA"/>
    <property type="match status" value="1"/>
</dbReference>
<feature type="binding site" evidence="5">
    <location>
        <begin position="258"/>
        <end position="259"/>
    </location>
    <ligand>
        <name>substrate</name>
    </ligand>
</feature>
<organism evidence="6 7">
    <name type="scientific">Spirobacillus cienkowskii</name>
    <dbReference type="NCBI Taxonomy" id="495820"/>
    <lineage>
        <taxon>Bacteria</taxon>
        <taxon>Pseudomonadati</taxon>
        <taxon>Bdellovibrionota</taxon>
        <taxon>Oligoflexia</taxon>
        <taxon>Silvanigrellales</taxon>
        <taxon>Spirobacillus</taxon>
    </lineage>
</organism>
<dbReference type="FunFam" id="1.20.120.420:FF:000003">
    <property type="entry name" value="Methylthioribose-1-phosphate isomerase"/>
    <property type="match status" value="1"/>
</dbReference>
<dbReference type="EC" id="5.3.1.23" evidence="5"/>
<dbReference type="SUPFAM" id="SSF100950">
    <property type="entry name" value="NagB/RpiA/CoA transferase-like"/>
    <property type="match status" value="1"/>
</dbReference>
<proteinExistence type="inferred from homology"/>
<comment type="caution">
    <text evidence="6">The sequence shown here is derived from an EMBL/GenBank/DDBJ whole genome shotgun (WGS) entry which is preliminary data.</text>
</comment>
<protein>
    <recommendedName>
        <fullName evidence="5">Methylthioribose-1-phosphate isomerase</fullName>
        <shortName evidence="5">M1Pi</shortName>
        <shortName evidence="5">MTR-1-P isomerase</shortName>
        <ecNumber evidence="5">5.3.1.23</ecNumber>
    </recommendedName>
    <alternativeName>
        <fullName evidence="5">S-methyl-5-thioribose-1-phosphate isomerase</fullName>
    </alternativeName>
</protein>
<accession>A0A369KTR2</accession>
<dbReference type="UniPathway" id="UPA00904">
    <property type="reaction ID" value="UER00874"/>
</dbReference>
<dbReference type="InterPro" id="IPR042529">
    <property type="entry name" value="IF_2B-like_C"/>
</dbReference>
<comment type="catalytic activity">
    <reaction evidence="5">
        <text>5-(methylsulfanyl)-alpha-D-ribose 1-phosphate = 5-(methylsulfanyl)-D-ribulose 1-phosphate</text>
        <dbReference type="Rhea" id="RHEA:19989"/>
        <dbReference type="ChEBI" id="CHEBI:58533"/>
        <dbReference type="ChEBI" id="CHEBI:58548"/>
        <dbReference type="EC" id="5.3.1.23"/>
    </reaction>
</comment>
<comment type="similarity">
    <text evidence="5">Belongs to the EIF-2B alpha/beta/delta subunits family. MtnA subfamily.</text>
</comment>
<keyword evidence="2" id="KW-0963">Cytoplasm</keyword>
<dbReference type="Gene3D" id="1.20.120.420">
    <property type="entry name" value="translation initiation factor eif-2b, domain 1"/>
    <property type="match status" value="1"/>
</dbReference>
<comment type="pathway">
    <text evidence="5">Amino-acid biosynthesis; L-methionine biosynthesis via salvage pathway; L-methionine from S-methyl-5-thio-alpha-D-ribose 1-phosphate: step 1/6.</text>
</comment>
<dbReference type="PANTHER" id="PTHR43475:SF1">
    <property type="entry name" value="METHYLTHIORIBOSE-1-PHOSPHATE ISOMERASE"/>
    <property type="match status" value="1"/>
</dbReference>
<evidence type="ECO:0000256" key="5">
    <source>
        <dbReference type="HAMAP-Rule" id="MF_01678"/>
    </source>
</evidence>
<comment type="function">
    <text evidence="5">Catalyzes the interconversion of methylthioribose-1-phosphate (MTR-1-P) into methylthioribulose-1-phosphate (MTRu-1-P).</text>
</comment>
<keyword evidence="3 5" id="KW-0028">Amino-acid biosynthesis</keyword>
<dbReference type="Proteomes" id="UP000253934">
    <property type="component" value="Unassembled WGS sequence"/>
</dbReference>
<dbReference type="GO" id="GO:0005737">
    <property type="term" value="C:cytoplasm"/>
    <property type="evidence" value="ECO:0007669"/>
    <property type="project" value="UniProtKB-SubCell"/>
</dbReference>
<dbReference type="Pfam" id="PF01008">
    <property type="entry name" value="IF-2B"/>
    <property type="match status" value="1"/>
</dbReference>
<dbReference type="NCBIfam" id="NF004326">
    <property type="entry name" value="PRK05720.1"/>
    <property type="match status" value="1"/>
</dbReference>
<dbReference type="PANTHER" id="PTHR43475">
    <property type="entry name" value="METHYLTHIORIBOSE-1-PHOSPHATE ISOMERASE"/>
    <property type="match status" value="1"/>
</dbReference>
<name>A0A369KTR2_9BACT</name>
<dbReference type="NCBIfam" id="TIGR00524">
    <property type="entry name" value="eIF-2B_rel"/>
    <property type="match status" value="1"/>
</dbReference>
<dbReference type="InterPro" id="IPR037171">
    <property type="entry name" value="NagB/RpiA_transferase-like"/>
</dbReference>
<keyword evidence="5" id="KW-0486">Methionine biosynthesis</keyword>
<evidence type="ECO:0000256" key="2">
    <source>
        <dbReference type="ARBA" id="ARBA00022490"/>
    </source>
</evidence>
<feature type="active site" description="Proton donor" evidence="5">
    <location>
        <position position="248"/>
    </location>
</feature>